<keyword evidence="2" id="KW-0547">Nucleotide-binding</keyword>
<feature type="transmembrane region" description="Helical" evidence="4">
    <location>
        <begin position="136"/>
        <end position="158"/>
    </location>
</feature>
<dbReference type="PANTHER" id="PTHR43024">
    <property type="entry name" value="UDP-N-ACETYLMURAMOYL-TRIPEPTIDE--D-ALANYL-D-ALANINE LIGASE"/>
    <property type="match status" value="1"/>
</dbReference>
<dbReference type="PANTHER" id="PTHR43024:SF1">
    <property type="entry name" value="UDP-N-ACETYLMURAMOYL-TRIPEPTIDE--D-ALANYL-D-ALANINE LIGASE"/>
    <property type="match status" value="1"/>
</dbReference>
<evidence type="ECO:0000256" key="2">
    <source>
        <dbReference type="ARBA" id="ARBA00022741"/>
    </source>
</evidence>
<keyword evidence="3" id="KW-0067">ATP-binding</keyword>
<dbReference type="Gene3D" id="3.40.1190.10">
    <property type="entry name" value="Mur-like, catalytic domain"/>
    <property type="match status" value="1"/>
</dbReference>
<name>A0ABX7S910_9BACT</name>
<dbReference type="Proteomes" id="UP000671862">
    <property type="component" value="Chromosome"/>
</dbReference>
<evidence type="ECO:0000256" key="3">
    <source>
        <dbReference type="ARBA" id="ARBA00022840"/>
    </source>
</evidence>
<feature type="domain" description="Mur ligase C-terminal" evidence="5">
    <location>
        <begin position="387"/>
        <end position="508"/>
    </location>
</feature>
<dbReference type="InterPro" id="IPR051046">
    <property type="entry name" value="MurCDEF_CellWall_CoF430Synth"/>
</dbReference>
<organism evidence="7 8">
    <name type="scientific">Thermosipho ferrireducens</name>
    <dbReference type="NCBI Taxonomy" id="2571116"/>
    <lineage>
        <taxon>Bacteria</taxon>
        <taxon>Thermotogati</taxon>
        <taxon>Thermotogota</taxon>
        <taxon>Thermotogae</taxon>
        <taxon>Thermotogales</taxon>
        <taxon>Fervidobacteriaceae</taxon>
        <taxon>Thermosipho</taxon>
    </lineage>
</organism>
<dbReference type="GO" id="GO:0016874">
    <property type="term" value="F:ligase activity"/>
    <property type="evidence" value="ECO:0007669"/>
    <property type="project" value="UniProtKB-KW"/>
</dbReference>
<dbReference type="InterPro" id="IPR004101">
    <property type="entry name" value="Mur_ligase_C"/>
</dbReference>
<evidence type="ECO:0000259" key="6">
    <source>
        <dbReference type="Pfam" id="PF08245"/>
    </source>
</evidence>
<dbReference type="InterPro" id="IPR036565">
    <property type="entry name" value="Mur-like_cat_sf"/>
</dbReference>
<evidence type="ECO:0000256" key="4">
    <source>
        <dbReference type="SAM" id="Phobius"/>
    </source>
</evidence>
<dbReference type="RefSeq" id="WP_207567064.1">
    <property type="nucleotide sequence ID" value="NZ_CP071446.1"/>
</dbReference>
<keyword evidence="4" id="KW-0472">Membrane</keyword>
<feature type="domain" description="Mur ligase central" evidence="6">
    <location>
        <begin position="175"/>
        <end position="365"/>
    </location>
</feature>
<dbReference type="EMBL" id="CP071446">
    <property type="protein sequence ID" value="QTA38345.1"/>
    <property type="molecule type" value="Genomic_DNA"/>
</dbReference>
<dbReference type="Pfam" id="PF02875">
    <property type="entry name" value="Mur_ligase_C"/>
    <property type="match status" value="1"/>
</dbReference>
<keyword evidence="4" id="KW-1133">Transmembrane helix</keyword>
<sequence>MFRFIFLFLIGFSFVLRSLYSLHMLQLEEYSGKKFIKWAIANVNRYLSNVFLVIGMILFFFDSLIFIAISAVIIAIYIDFRKFFFRKQKKPLVYTKRLKRLLVVSYVLFGVLFSRVVVLNSLLLELPFLGVVIFNSFYFWIINALMLPLETAINNYYLKDGMRKFKSLRPVTVAVTGSYGKTSTKYFINHLLGEHYSTLMTPESYNTSMGITRTIREKLDKNHEIFVVEFAENEKGGYKRLLKLVKPDISVITSIGIQHFEEFGSMENILKNFAEYAQLKDSGKVLIVNADDENIMKVVKDMKSKKVISVGIENVEAQYRAENIDIYKNGSKFTLKTTTGLSMEVETPVYGLENIRNILLAIATAFELKVPVDEVLERLKTLTLPDHRLQIIRDDTVTVIDDTFNSNPKGSRMALDYLKLYNDRRKIIVTPGYVELGEKEDEEHVKLGKEIAKVADYVFLVGEGRTKKIYEGLILEGFSRDKIKVVRNLEEVSNILKTFVKPGDVILFENDLPDTYES</sequence>
<feature type="transmembrane region" description="Helical" evidence="4">
    <location>
        <begin position="101"/>
        <end position="124"/>
    </location>
</feature>
<keyword evidence="1 7" id="KW-0436">Ligase</keyword>
<keyword evidence="4" id="KW-0812">Transmembrane</keyword>
<gene>
    <name evidence="7" type="ORF">JYK00_02085</name>
</gene>
<reference evidence="7 8" key="1">
    <citation type="submission" date="2021-03" db="EMBL/GenBank/DDBJ databases">
        <title>Thermosipho ferrireducens sp.nov., an anaerobic thermophilic iron-reducing bacterium isolated from a deep-sea hydrothermal sulfide deposits.</title>
        <authorList>
            <person name="Zeng X."/>
            <person name="Chen Y."/>
            <person name="Shao Z."/>
        </authorList>
    </citation>
    <scope>NUCLEOTIDE SEQUENCE [LARGE SCALE GENOMIC DNA]</scope>
    <source>
        <strain evidence="7 8">JL129W03</strain>
    </source>
</reference>
<dbReference type="InterPro" id="IPR036615">
    <property type="entry name" value="Mur_ligase_C_dom_sf"/>
</dbReference>
<dbReference type="SUPFAM" id="SSF53623">
    <property type="entry name" value="MurD-like peptide ligases, catalytic domain"/>
    <property type="match status" value="1"/>
</dbReference>
<dbReference type="SUPFAM" id="SSF53244">
    <property type="entry name" value="MurD-like peptide ligases, peptide-binding domain"/>
    <property type="match status" value="1"/>
</dbReference>
<proteinExistence type="predicted"/>
<keyword evidence="8" id="KW-1185">Reference proteome</keyword>
<evidence type="ECO:0000313" key="8">
    <source>
        <dbReference type="Proteomes" id="UP000671862"/>
    </source>
</evidence>
<evidence type="ECO:0000256" key="1">
    <source>
        <dbReference type="ARBA" id="ARBA00022598"/>
    </source>
</evidence>
<dbReference type="InterPro" id="IPR013221">
    <property type="entry name" value="Mur_ligase_cen"/>
</dbReference>
<accession>A0ABX7S910</accession>
<protein>
    <submittedName>
        <fullName evidence="7">UDP-N-acetylmuramoyl-tripeptide--D-alanyl-D-alanine ligase</fullName>
    </submittedName>
</protein>
<dbReference type="Pfam" id="PF08245">
    <property type="entry name" value="Mur_ligase_M"/>
    <property type="match status" value="1"/>
</dbReference>
<dbReference type="Gene3D" id="3.90.190.20">
    <property type="entry name" value="Mur ligase, C-terminal domain"/>
    <property type="match status" value="1"/>
</dbReference>
<evidence type="ECO:0000313" key="7">
    <source>
        <dbReference type="EMBL" id="QTA38345.1"/>
    </source>
</evidence>
<feature type="transmembrane region" description="Helical" evidence="4">
    <location>
        <begin position="50"/>
        <end position="80"/>
    </location>
</feature>
<evidence type="ECO:0000259" key="5">
    <source>
        <dbReference type="Pfam" id="PF02875"/>
    </source>
</evidence>